<evidence type="ECO:0000313" key="1">
    <source>
        <dbReference type="EMBL" id="VDH98321.1"/>
    </source>
</evidence>
<dbReference type="Proteomes" id="UP000596742">
    <property type="component" value="Unassembled WGS sequence"/>
</dbReference>
<dbReference type="PANTHER" id="PTHR10656:SF69">
    <property type="entry name" value="MAB-21-LIKE HHH_H2TH-LIKE DOMAIN-CONTAINING PROTEIN"/>
    <property type="match status" value="1"/>
</dbReference>
<keyword evidence="2" id="KW-1185">Reference proteome</keyword>
<sequence length="429" mass="49960">MFVDEVVNVTQIERNIKHPVQRTEVFMETDTDYPGFTRLRLIAAGERANPYVSNESILYTQTGLYLSTTNFVNFIKQFYNIRQNVLTHGPCLSDQNQTVDIAFCLRSKYLPYHAMPWKLRYRRQWPPNAIIDRIINYGCLLVPIGPRIMANCNLLWRISFSVAEKQLVHSFNFTQVLCYGLLKLTLKRIVNTNDDVKDLLCSYFVKTALFWVSEEVDIDTFQLPKLFICFDLCLNKLIAWRDAVTGWLLYASFYYVTEQYNVTLRLTEYILSMNLLDMVRLGQVTTVKQIVDNYRRNVHSSMTLNAKMKKAVVDNVIFLQHSSLIPQELELEVEDTFFRIPPIIMSHCLRFLCYHHIGDTFNRQQALRHLRSPHVVNTSVVSNTFTLVGVCCEISGNKDVAFQCYEDALQCDDWICSSAEKRKSRLLNI</sequence>
<comment type="caution">
    <text evidence="1">The sequence shown here is derived from an EMBL/GenBank/DDBJ whole genome shotgun (WGS) entry which is preliminary data.</text>
</comment>
<dbReference type="PANTHER" id="PTHR10656">
    <property type="entry name" value="CELL FATE DETERMINING PROTEIN MAB21-RELATED"/>
    <property type="match status" value="1"/>
</dbReference>
<dbReference type="EMBL" id="UYJE01001004">
    <property type="protein sequence ID" value="VDH98321.1"/>
    <property type="molecule type" value="Genomic_DNA"/>
</dbReference>
<dbReference type="AlphaFoldDB" id="A0A8B6C1F9"/>
<dbReference type="Gene3D" id="1.10.1410.40">
    <property type="match status" value="1"/>
</dbReference>
<dbReference type="OrthoDB" id="6112914at2759"/>
<proteinExistence type="predicted"/>
<accession>A0A8B6C1F9</accession>
<organism evidence="1 2">
    <name type="scientific">Mytilus galloprovincialis</name>
    <name type="common">Mediterranean mussel</name>
    <dbReference type="NCBI Taxonomy" id="29158"/>
    <lineage>
        <taxon>Eukaryota</taxon>
        <taxon>Metazoa</taxon>
        <taxon>Spiralia</taxon>
        <taxon>Lophotrochozoa</taxon>
        <taxon>Mollusca</taxon>
        <taxon>Bivalvia</taxon>
        <taxon>Autobranchia</taxon>
        <taxon>Pteriomorphia</taxon>
        <taxon>Mytilida</taxon>
        <taxon>Mytiloidea</taxon>
        <taxon>Mytilidae</taxon>
        <taxon>Mytilinae</taxon>
        <taxon>Mytilus</taxon>
    </lineage>
</organism>
<protein>
    <recommendedName>
        <fullName evidence="3">Mab-21-like HhH/H2TH-like domain-containing protein</fullName>
    </recommendedName>
</protein>
<gene>
    <name evidence="1" type="ORF">MGAL_10B001192</name>
</gene>
<evidence type="ECO:0008006" key="3">
    <source>
        <dbReference type="Google" id="ProtNLM"/>
    </source>
</evidence>
<evidence type="ECO:0000313" key="2">
    <source>
        <dbReference type="Proteomes" id="UP000596742"/>
    </source>
</evidence>
<name>A0A8B6C1F9_MYTGA</name>
<reference evidence="1" key="1">
    <citation type="submission" date="2018-11" db="EMBL/GenBank/DDBJ databases">
        <authorList>
            <person name="Alioto T."/>
            <person name="Alioto T."/>
        </authorList>
    </citation>
    <scope>NUCLEOTIDE SEQUENCE</scope>
</reference>